<dbReference type="PANTHER" id="PTHR43448:SF7">
    <property type="entry name" value="4-HYDROXYBENZOATE SOLANESYLTRANSFERASE"/>
    <property type="match status" value="1"/>
</dbReference>
<feature type="transmembrane region" description="Helical" evidence="11">
    <location>
        <begin position="131"/>
        <end position="150"/>
    </location>
</feature>
<dbReference type="NCBIfam" id="NF003349">
    <property type="entry name" value="PRK04375.1-2"/>
    <property type="match status" value="1"/>
</dbReference>
<evidence type="ECO:0000256" key="6">
    <source>
        <dbReference type="ARBA" id="ARBA00022989"/>
    </source>
</evidence>
<dbReference type="CDD" id="cd13957">
    <property type="entry name" value="PT_UbiA_Cox10"/>
    <property type="match status" value="1"/>
</dbReference>
<evidence type="ECO:0000256" key="4">
    <source>
        <dbReference type="ARBA" id="ARBA00022679"/>
    </source>
</evidence>
<evidence type="ECO:0000256" key="7">
    <source>
        <dbReference type="ARBA" id="ARBA00023133"/>
    </source>
</evidence>
<dbReference type="AlphaFoldDB" id="A0A6J7DER9"/>
<evidence type="ECO:0000256" key="3">
    <source>
        <dbReference type="ARBA" id="ARBA00022475"/>
    </source>
</evidence>
<accession>A0A6J7DER9</accession>
<feature type="transmembrane region" description="Helical" evidence="11">
    <location>
        <begin position="58"/>
        <end position="82"/>
    </location>
</feature>
<gene>
    <name evidence="12" type="ORF">UFOPK3401_00720</name>
</gene>
<protein>
    <recommendedName>
        <fullName evidence="9">Protoheme IX farnesyltransferase</fullName>
    </recommendedName>
    <alternativeName>
        <fullName evidence="10">Heme B farnesyltransferase</fullName>
    </alternativeName>
</protein>
<dbReference type="InterPro" id="IPR000537">
    <property type="entry name" value="UbiA_prenyltransferase"/>
</dbReference>
<feature type="transmembrane region" description="Helical" evidence="11">
    <location>
        <begin position="252"/>
        <end position="270"/>
    </location>
</feature>
<evidence type="ECO:0000256" key="11">
    <source>
        <dbReference type="SAM" id="Phobius"/>
    </source>
</evidence>
<dbReference type="InterPro" id="IPR006369">
    <property type="entry name" value="Protohaem_IX_farnesylTrfase"/>
</dbReference>
<sequence>MTAVDPRQGRPAEGLGSGSIKVGRFSSYLALTKPRIIELLLVTTVPTMFLAAQGLPNLWIVIATLIGGSLAAGGANTFNCVVDADIDALMHRTQSRPMAMGTISARQASLFGAVLSVSSVVWLALVVNVVSASLAAFAIGFYVLGYTIVLKRRTPQNIVWGGAAGCMPVLIGWSAVTGSLSWAPIVLFLVIFFWTPPHYWPLSLRYREDYVAAGVPMLPAVADQVVVAKSILIYSWVMVATSLVLWPVAHTSLLYPIVAAILGALFVLEAQRLFFAARKGADEDVMRPMRLFQGSITYLTLLFVAIALDSLLR</sequence>
<dbReference type="Pfam" id="PF01040">
    <property type="entry name" value="UbiA"/>
    <property type="match status" value="1"/>
</dbReference>
<evidence type="ECO:0000313" key="12">
    <source>
        <dbReference type="EMBL" id="CAB4869522.1"/>
    </source>
</evidence>
<feature type="transmembrane region" description="Helical" evidence="11">
    <location>
        <begin position="291"/>
        <end position="312"/>
    </location>
</feature>
<dbReference type="Gene3D" id="1.10.357.140">
    <property type="entry name" value="UbiA prenyltransferase"/>
    <property type="match status" value="1"/>
</dbReference>
<reference evidence="12" key="1">
    <citation type="submission" date="2020-05" db="EMBL/GenBank/DDBJ databases">
        <authorList>
            <person name="Chiriac C."/>
            <person name="Salcher M."/>
            <person name="Ghai R."/>
            <person name="Kavagutti S V."/>
        </authorList>
    </citation>
    <scope>NUCLEOTIDE SEQUENCE</scope>
</reference>
<dbReference type="PANTHER" id="PTHR43448">
    <property type="entry name" value="PROTOHEME IX FARNESYLTRANSFERASE, MITOCHONDRIAL"/>
    <property type="match status" value="1"/>
</dbReference>
<keyword evidence="4" id="KW-0808">Transferase</keyword>
<dbReference type="GO" id="GO:0008495">
    <property type="term" value="F:protoheme IX farnesyltransferase activity"/>
    <property type="evidence" value="ECO:0007669"/>
    <property type="project" value="InterPro"/>
</dbReference>
<organism evidence="12">
    <name type="scientific">freshwater metagenome</name>
    <dbReference type="NCBI Taxonomy" id="449393"/>
    <lineage>
        <taxon>unclassified sequences</taxon>
        <taxon>metagenomes</taxon>
        <taxon>ecological metagenomes</taxon>
    </lineage>
</organism>
<feature type="transmembrane region" description="Helical" evidence="11">
    <location>
        <begin position="103"/>
        <end position="125"/>
    </location>
</feature>
<proteinExistence type="inferred from homology"/>
<dbReference type="HAMAP" id="MF_00154">
    <property type="entry name" value="CyoE_CtaB"/>
    <property type="match status" value="1"/>
</dbReference>
<dbReference type="FunFam" id="1.10.357.140:FF:000001">
    <property type="entry name" value="Protoheme IX farnesyltransferase"/>
    <property type="match status" value="1"/>
</dbReference>
<keyword evidence="7" id="KW-0350">Heme biosynthesis</keyword>
<feature type="transmembrane region" description="Helical" evidence="11">
    <location>
        <begin position="36"/>
        <end position="52"/>
    </location>
</feature>
<keyword evidence="5 11" id="KW-0812">Transmembrane</keyword>
<dbReference type="GO" id="GO:0005886">
    <property type="term" value="C:plasma membrane"/>
    <property type="evidence" value="ECO:0007669"/>
    <property type="project" value="UniProtKB-SubCell"/>
</dbReference>
<dbReference type="InterPro" id="IPR044878">
    <property type="entry name" value="UbiA_sf"/>
</dbReference>
<keyword evidence="8 11" id="KW-0472">Membrane</keyword>
<feature type="transmembrane region" description="Helical" evidence="11">
    <location>
        <begin position="226"/>
        <end position="246"/>
    </location>
</feature>
<evidence type="ECO:0000256" key="5">
    <source>
        <dbReference type="ARBA" id="ARBA00022692"/>
    </source>
</evidence>
<evidence type="ECO:0000256" key="1">
    <source>
        <dbReference type="ARBA" id="ARBA00004651"/>
    </source>
</evidence>
<evidence type="ECO:0000256" key="2">
    <source>
        <dbReference type="ARBA" id="ARBA00004919"/>
    </source>
</evidence>
<keyword evidence="6 11" id="KW-1133">Transmembrane helix</keyword>
<name>A0A6J7DER9_9ZZZZ</name>
<dbReference type="PROSITE" id="PS00943">
    <property type="entry name" value="UBIA"/>
    <property type="match status" value="1"/>
</dbReference>
<comment type="pathway">
    <text evidence="2">Porphyrin-containing compound metabolism; heme O biosynthesis; heme O from protoheme: step 1/1.</text>
</comment>
<evidence type="ECO:0000256" key="8">
    <source>
        <dbReference type="ARBA" id="ARBA00023136"/>
    </source>
</evidence>
<dbReference type="NCBIfam" id="TIGR01473">
    <property type="entry name" value="cyoE_ctaB"/>
    <property type="match status" value="1"/>
</dbReference>
<dbReference type="InterPro" id="IPR030470">
    <property type="entry name" value="UbiA_prenylTrfase_CS"/>
</dbReference>
<dbReference type="GO" id="GO:0006783">
    <property type="term" value="P:heme biosynthetic process"/>
    <property type="evidence" value="ECO:0007669"/>
    <property type="project" value="UniProtKB-KW"/>
</dbReference>
<evidence type="ECO:0000256" key="9">
    <source>
        <dbReference type="ARBA" id="ARBA00040810"/>
    </source>
</evidence>
<keyword evidence="3" id="KW-1003">Cell membrane</keyword>
<comment type="subcellular location">
    <subcellularLocation>
        <location evidence="1">Cell membrane</location>
        <topology evidence="1">Multi-pass membrane protein</topology>
    </subcellularLocation>
</comment>
<dbReference type="EMBL" id="CAFBLM010000026">
    <property type="protein sequence ID" value="CAB4869522.1"/>
    <property type="molecule type" value="Genomic_DNA"/>
</dbReference>
<evidence type="ECO:0000256" key="10">
    <source>
        <dbReference type="ARBA" id="ARBA00042475"/>
    </source>
</evidence>